<sequence length="290" mass="30883">QTVANHGHGIWTEGPSTSVEGNLVRLNDLDGIRITPTDCLVIGNQVEDNSQENPEDYHGILLMGSADRCIVTGNHIDGHGDSQEDCIHLNSATTDALITGNYCYDGMGSGIALTANNDDCTILGNHLFENDDYGVEITAGTCDNNRVRENHFHGNVTAPVLNNGAGTIFHTKQYYVARDDDNVGAIPGKSITNGQTAYIAVHAPDGMQQLMNFNIYLIPNATKVAANWDLETDYGAIGEVSGLHGETEAAATYNVTNDTWFEIDAVAAGMFASMVSEDTGGISLTVSTAV</sequence>
<dbReference type="InterPro" id="IPR039448">
    <property type="entry name" value="Beta_helix"/>
</dbReference>
<reference evidence="2" key="1">
    <citation type="journal article" date="2014" name="Front. Microbiol.">
        <title>High frequency of phylogenetically diverse reductive dehalogenase-homologous genes in deep subseafloor sedimentary metagenomes.</title>
        <authorList>
            <person name="Kawai M."/>
            <person name="Futagami T."/>
            <person name="Toyoda A."/>
            <person name="Takaki Y."/>
            <person name="Nishi S."/>
            <person name="Hori S."/>
            <person name="Arai W."/>
            <person name="Tsubouchi T."/>
            <person name="Morono Y."/>
            <person name="Uchiyama I."/>
            <person name="Ito T."/>
            <person name="Fujiyama A."/>
            <person name="Inagaki F."/>
            <person name="Takami H."/>
        </authorList>
    </citation>
    <scope>NUCLEOTIDE SEQUENCE</scope>
    <source>
        <strain evidence="2">Expedition CK06-06</strain>
    </source>
</reference>
<dbReference type="InterPro" id="IPR012334">
    <property type="entry name" value="Pectin_lyas_fold"/>
</dbReference>
<comment type="caution">
    <text evidence="2">The sequence shown here is derived from an EMBL/GenBank/DDBJ whole genome shotgun (WGS) entry which is preliminary data.</text>
</comment>
<accession>X1D7T7</accession>
<gene>
    <name evidence="2" type="ORF">S01H4_40157</name>
</gene>
<dbReference type="Gene3D" id="2.160.20.10">
    <property type="entry name" value="Single-stranded right-handed beta-helix, Pectin lyase-like"/>
    <property type="match status" value="1"/>
</dbReference>
<evidence type="ECO:0000313" key="2">
    <source>
        <dbReference type="EMBL" id="GAH04350.1"/>
    </source>
</evidence>
<proteinExistence type="predicted"/>
<feature type="domain" description="Right handed beta helix" evidence="1">
    <location>
        <begin position="9"/>
        <end position="166"/>
    </location>
</feature>
<protein>
    <recommendedName>
        <fullName evidence="1">Right handed beta helix domain-containing protein</fullName>
    </recommendedName>
</protein>
<evidence type="ECO:0000259" key="1">
    <source>
        <dbReference type="Pfam" id="PF13229"/>
    </source>
</evidence>
<dbReference type="EMBL" id="BART01021836">
    <property type="protein sequence ID" value="GAH04350.1"/>
    <property type="molecule type" value="Genomic_DNA"/>
</dbReference>
<dbReference type="InterPro" id="IPR006626">
    <property type="entry name" value="PbH1"/>
</dbReference>
<feature type="non-terminal residue" evidence="2">
    <location>
        <position position="1"/>
    </location>
</feature>
<feature type="non-terminal residue" evidence="2">
    <location>
        <position position="290"/>
    </location>
</feature>
<dbReference type="Pfam" id="PF13229">
    <property type="entry name" value="Beta_helix"/>
    <property type="match status" value="1"/>
</dbReference>
<dbReference type="SMART" id="SM00710">
    <property type="entry name" value="PbH1"/>
    <property type="match status" value="6"/>
</dbReference>
<dbReference type="InterPro" id="IPR011050">
    <property type="entry name" value="Pectin_lyase_fold/virulence"/>
</dbReference>
<name>X1D7T7_9ZZZZ</name>
<dbReference type="AlphaFoldDB" id="X1D7T7"/>
<organism evidence="2">
    <name type="scientific">marine sediment metagenome</name>
    <dbReference type="NCBI Taxonomy" id="412755"/>
    <lineage>
        <taxon>unclassified sequences</taxon>
        <taxon>metagenomes</taxon>
        <taxon>ecological metagenomes</taxon>
    </lineage>
</organism>
<dbReference type="SUPFAM" id="SSF51126">
    <property type="entry name" value="Pectin lyase-like"/>
    <property type="match status" value="1"/>
</dbReference>